<feature type="coiled-coil region" evidence="1">
    <location>
        <begin position="221"/>
        <end position="282"/>
    </location>
</feature>
<feature type="region of interest" description="Disordered" evidence="2">
    <location>
        <begin position="80"/>
        <end position="117"/>
    </location>
</feature>
<organism evidence="3 4">
    <name type="scientific">Oxytricha trifallax</name>
    <dbReference type="NCBI Taxonomy" id="1172189"/>
    <lineage>
        <taxon>Eukaryota</taxon>
        <taxon>Sar</taxon>
        <taxon>Alveolata</taxon>
        <taxon>Ciliophora</taxon>
        <taxon>Intramacronucleata</taxon>
        <taxon>Spirotrichea</taxon>
        <taxon>Stichotrichia</taxon>
        <taxon>Sporadotrichida</taxon>
        <taxon>Oxytrichidae</taxon>
        <taxon>Oxytrichinae</taxon>
        <taxon>Oxytricha</taxon>
    </lineage>
</organism>
<reference evidence="4" key="1">
    <citation type="journal article" date="2014" name="Cell">
        <title>The Architecture of a Scrambled Genome Reveals Massive Levels of Genomic Rearrangement during Development.</title>
        <authorList>
            <person name="Chen X."/>
            <person name="Bracht J.R."/>
            <person name="Goldman A.D."/>
            <person name="Dolzhenko E."/>
            <person name="Clay D.M."/>
            <person name="Swart E.C."/>
            <person name="Perlman D.H."/>
            <person name="Doak T.G."/>
            <person name="Stuart A."/>
            <person name="Amemiya C.T."/>
            <person name="Sebra R.P."/>
            <person name="Landweber L.F."/>
        </authorList>
    </citation>
    <scope>NUCLEOTIDE SEQUENCE [LARGE SCALE GENOMIC DNA]</scope>
    <source>
        <strain evidence="4">JRB310</strain>
    </source>
</reference>
<dbReference type="EMBL" id="ARYC01000202">
    <property type="protein sequence ID" value="KEJ83132.1"/>
    <property type="molecule type" value="Genomic_DNA"/>
</dbReference>
<protein>
    <submittedName>
        <fullName evidence="3">Uncharacterized protein</fullName>
    </submittedName>
</protein>
<evidence type="ECO:0000256" key="1">
    <source>
        <dbReference type="SAM" id="Coils"/>
    </source>
</evidence>
<name>A0A073ICK6_9SPIT</name>
<keyword evidence="1" id="KW-0175">Coiled coil</keyword>
<dbReference type="AlphaFoldDB" id="A0A073ICK6"/>
<keyword evidence="4" id="KW-1185">Reference proteome</keyword>
<comment type="caution">
    <text evidence="3">The sequence shown here is derived from an EMBL/GenBank/DDBJ whole genome shotgun (WGS) entry which is preliminary data.</text>
</comment>
<evidence type="ECO:0000313" key="3">
    <source>
        <dbReference type="EMBL" id="KEJ83132.1"/>
    </source>
</evidence>
<evidence type="ECO:0000256" key="2">
    <source>
        <dbReference type="SAM" id="MobiDB-lite"/>
    </source>
</evidence>
<feature type="compositionally biased region" description="Polar residues" evidence="2">
    <location>
        <begin position="80"/>
        <end position="104"/>
    </location>
</feature>
<evidence type="ECO:0000313" key="4">
    <source>
        <dbReference type="Proteomes" id="UP000053232"/>
    </source>
</evidence>
<gene>
    <name evidence="3" type="ORF">OXYTRIMIC_118</name>
</gene>
<sequence length="579" mass="66585">MEKNTEEMLWKSFQNHLDDLEVKLNPETHNTRNQAGQQDQQLNFNNRLLIQPQFNNFSMNQIESLRAKIKEEAAQVIPNQINLNVNQNQKPRTQRQKQQNSNAPKQPKVNRPTPTIKMERVSQVKLEIPSISGNQKNELLSNNVKSQFQSSDKNVQNLVGKAQNLLLRSNTVLQNFEKIHPQVKIFHHRAQNTTKRVVAYLEQKLCKVESNQNESDLPQFINNQLNALNQLEQQVLFYETHINQLVTHKMNEIQLSNHVDLVETSQQNLQALQHIYEKLVKQLNDDIIALKRVNEDKIDIIKLESVNQSQIIAKVILSLENIPNFIMIDQDRLIADSIVFSMSQFIQIQMLENNPVYGCIAGDGLIILGFDKYCGVEILKFHGGLYQLQHQGKTLSSGGTQLKNYFTLMKTNPFKPFSLEEPIIYATNKSQVLQKIHLDFAQMPSSQKLKLGTKTQDFKFLDLQHILSWFANEYLVINYETGQTLQSFKIRGDIGLIPEYVRAVDTTPILISYDVKTNTAHIQDIMKMGFKGQSQLSIKPLSVIGQIEINQDSQSGEQNVRIMYYDHNSNIIITTISIQ</sequence>
<accession>A0A073ICK6</accession>
<proteinExistence type="predicted"/>
<dbReference type="Proteomes" id="UP000053232">
    <property type="component" value="Unassembled WGS sequence"/>
</dbReference>